<evidence type="ECO:0000313" key="1">
    <source>
        <dbReference type="EMBL" id="EFU73405.1"/>
    </source>
</evidence>
<comment type="caution">
    <text evidence="1">The sequence shown here is derived from an EMBL/GenBank/DDBJ whole genome shotgun (WGS) entry which is preliminary data.</text>
</comment>
<dbReference type="STRING" id="888064.HMPREF9088_1713"/>
<dbReference type="Proteomes" id="UP000010296">
    <property type="component" value="Unassembled WGS sequence"/>
</dbReference>
<organism evidence="1 2">
    <name type="scientific">Enterococcus italicus (strain DSM 15952 / CCUG 50447 / LMG 22039 / TP 1.5)</name>
    <dbReference type="NCBI Taxonomy" id="888064"/>
    <lineage>
        <taxon>Bacteria</taxon>
        <taxon>Bacillati</taxon>
        <taxon>Bacillota</taxon>
        <taxon>Bacilli</taxon>
        <taxon>Lactobacillales</taxon>
        <taxon>Enterococcaceae</taxon>
        <taxon>Enterococcus</taxon>
    </lineage>
</organism>
<evidence type="ECO:0000313" key="2">
    <source>
        <dbReference type="Proteomes" id="UP000010296"/>
    </source>
</evidence>
<dbReference type="HOGENOM" id="CLU_3007227_0_0_9"/>
<sequence length="56" mass="6402">MKQVPIVASREKPFGLYIASDEEQFSKGIAAFENQSKTMQKNAEQLRNTHLKFGRC</sequence>
<dbReference type="RefSeq" id="WP_007208726.1">
    <property type="nucleotide sequence ID" value="NZ_GL622241.1"/>
</dbReference>
<keyword evidence="2" id="KW-1185">Reference proteome</keyword>
<dbReference type="AlphaFoldDB" id="E6LH73"/>
<accession>E6LH73</accession>
<gene>
    <name evidence="1" type="ORF">HMPREF9088_1713</name>
</gene>
<reference evidence="1 2" key="1">
    <citation type="submission" date="2010-12" db="EMBL/GenBank/DDBJ databases">
        <authorList>
            <person name="Muzny D."/>
            <person name="Qin X."/>
            <person name="Deng J."/>
            <person name="Jiang H."/>
            <person name="Liu Y."/>
            <person name="Qu J."/>
            <person name="Song X.-Z."/>
            <person name="Zhang L."/>
            <person name="Thornton R."/>
            <person name="Coyle M."/>
            <person name="Francisco L."/>
            <person name="Jackson L."/>
            <person name="Javaid M."/>
            <person name="Korchina V."/>
            <person name="Kovar C."/>
            <person name="Mata R."/>
            <person name="Mathew T."/>
            <person name="Ngo R."/>
            <person name="Nguyen L."/>
            <person name="Nguyen N."/>
            <person name="Okwuonu G."/>
            <person name="Ongeri F."/>
            <person name="Pham C."/>
            <person name="Simmons D."/>
            <person name="Wilczek-Boney K."/>
            <person name="Hale W."/>
            <person name="Jakkamsetti A."/>
            <person name="Pham P."/>
            <person name="Ruth R."/>
            <person name="San Lucas F."/>
            <person name="Warren J."/>
            <person name="Zhang J."/>
            <person name="Zhao Z."/>
            <person name="Zhou C."/>
            <person name="Zhu D."/>
            <person name="Lee S."/>
            <person name="Bess C."/>
            <person name="Blankenburg K."/>
            <person name="Forbes L."/>
            <person name="Fu Q."/>
            <person name="Gubbala S."/>
            <person name="Hirani K."/>
            <person name="Jayaseelan J.C."/>
            <person name="Lara F."/>
            <person name="Munidasa M."/>
            <person name="Palculict T."/>
            <person name="Patil S."/>
            <person name="Pu L.-L."/>
            <person name="Saada N."/>
            <person name="Tang L."/>
            <person name="Weissenberger G."/>
            <person name="Zhu Y."/>
            <person name="Hemphill L."/>
            <person name="Shang Y."/>
            <person name="Youmans B."/>
            <person name="Ayvaz T."/>
            <person name="Ross M."/>
            <person name="Santibanez J."/>
            <person name="Aqrawi P."/>
            <person name="Gross S."/>
            <person name="Joshi V."/>
            <person name="Fowler G."/>
            <person name="Nazareth L."/>
            <person name="Reid J."/>
            <person name="Worley K."/>
            <person name="Petrosino J."/>
            <person name="Highlander S."/>
            <person name="Gibbs R."/>
        </authorList>
    </citation>
    <scope>NUCLEOTIDE SEQUENCE [LARGE SCALE GENOMIC DNA]</scope>
    <source>
        <strain evidence="2">DSM 15952 / CCUG 50447 / LMG 22039 / TP 1.5</strain>
    </source>
</reference>
<name>E6LH73_ENTI1</name>
<dbReference type="EMBL" id="AEPV01000067">
    <property type="protein sequence ID" value="EFU73405.1"/>
    <property type="molecule type" value="Genomic_DNA"/>
</dbReference>
<protein>
    <submittedName>
        <fullName evidence="1">Uncharacterized protein</fullName>
    </submittedName>
</protein>
<proteinExistence type="predicted"/>